<protein>
    <submittedName>
        <fullName evidence="1">Uncharacterized protein</fullName>
    </submittedName>
</protein>
<dbReference type="EMBL" id="BDGG01000001">
    <property type="protein sequence ID" value="GAU90915.1"/>
    <property type="molecule type" value="Genomic_DNA"/>
</dbReference>
<gene>
    <name evidence="1" type="primary">RvY_03266-1</name>
    <name evidence="1" type="synonym">RvY_03266.1</name>
    <name evidence="1" type="ORF">RvY_03266</name>
</gene>
<sequence length="64" mass="6991">MANATAPERPQARRLAGAYIHTQNCETKFGVVLKADGRVHAASRPAVHKDHFLLPDPLDDKTSV</sequence>
<dbReference type="Proteomes" id="UP000186922">
    <property type="component" value="Unassembled WGS sequence"/>
</dbReference>
<accession>A0A1D1UR83</accession>
<proteinExistence type="predicted"/>
<organism evidence="1 2">
    <name type="scientific">Ramazzottius varieornatus</name>
    <name type="common">Water bear</name>
    <name type="synonym">Tardigrade</name>
    <dbReference type="NCBI Taxonomy" id="947166"/>
    <lineage>
        <taxon>Eukaryota</taxon>
        <taxon>Metazoa</taxon>
        <taxon>Ecdysozoa</taxon>
        <taxon>Tardigrada</taxon>
        <taxon>Eutardigrada</taxon>
        <taxon>Parachela</taxon>
        <taxon>Hypsibioidea</taxon>
        <taxon>Ramazzottiidae</taxon>
        <taxon>Ramazzottius</taxon>
    </lineage>
</organism>
<reference evidence="1 2" key="1">
    <citation type="journal article" date="2016" name="Nat. Commun.">
        <title>Extremotolerant tardigrade genome and improved radiotolerance of human cultured cells by tardigrade-unique protein.</title>
        <authorList>
            <person name="Hashimoto T."/>
            <person name="Horikawa D.D."/>
            <person name="Saito Y."/>
            <person name="Kuwahara H."/>
            <person name="Kozuka-Hata H."/>
            <person name="Shin-I T."/>
            <person name="Minakuchi Y."/>
            <person name="Ohishi K."/>
            <person name="Motoyama A."/>
            <person name="Aizu T."/>
            <person name="Enomoto A."/>
            <person name="Kondo K."/>
            <person name="Tanaka S."/>
            <person name="Hara Y."/>
            <person name="Koshikawa S."/>
            <person name="Sagara H."/>
            <person name="Miura T."/>
            <person name="Yokobori S."/>
            <person name="Miyagawa K."/>
            <person name="Suzuki Y."/>
            <person name="Kubo T."/>
            <person name="Oyama M."/>
            <person name="Kohara Y."/>
            <person name="Fujiyama A."/>
            <person name="Arakawa K."/>
            <person name="Katayama T."/>
            <person name="Toyoda A."/>
            <person name="Kunieda T."/>
        </authorList>
    </citation>
    <scope>NUCLEOTIDE SEQUENCE [LARGE SCALE GENOMIC DNA]</scope>
    <source>
        <strain evidence="1 2">YOKOZUNA-1</strain>
    </source>
</reference>
<dbReference type="AlphaFoldDB" id="A0A1D1UR83"/>
<evidence type="ECO:0000313" key="1">
    <source>
        <dbReference type="EMBL" id="GAU90915.1"/>
    </source>
</evidence>
<evidence type="ECO:0000313" key="2">
    <source>
        <dbReference type="Proteomes" id="UP000186922"/>
    </source>
</evidence>
<name>A0A1D1UR83_RAMVA</name>
<keyword evidence="2" id="KW-1185">Reference proteome</keyword>
<comment type="caution">
    <text evidence="1">The sequence shown here is derived from an EMBL/GenBank/DDBJ whole genome shotgun (WGS) entry which is preliminary data.</text>
</comment>